<reference evidence="1 2" key="1">
    <citation type="submission" date="2021-03" db="EMBL/GenBank/DDBJ databases">
        <title>Muricauda sp. CAU 1631 isolated from Incheon.</title>
        <authorList>
            <person name="Kim W."/>
        </authorList>
    </citation>
    <scope>NUCLEOTIDE SEQUENCE [LARGE SCALE GENOMIC DNA]</scope>
    <source>
        <strain evidence="1 2">CAU 1631</strain>
    </source>
</reference>
<comment type="caution">
    <text evidence="1">The sequence shown here is derived from an EMBL/GenBank/DDBJ whole genome shotgun (WGS) entry which is preliminary data.</text>
</comment>
<gene>
    <name evidence="1" type="ORF">J0X13_03060</name>
</gene>
<keyword evidence="2" id="KW-1185">Reference proteome</keyword>
<evidence type="ECO:0008006" key="3">
    <source>
        <dbReference type="Google" id="ProtNLM"/>
    </source>
</evidence>
<organism evidence="1 2">
    <name type="scientific">[Muricauda] lutisoli</name>
    <dbReference type="NCBI Taxonomy" id="2816035"/>
    <lineage>
        <taxon>Bacteria</taxon>
        <taxon>Pseudomonadati</taxon>
        <taxon>Bacteroidota</taxon>
        <taxon>Flavobacteriia</taxon>
        <taxon>Flavobacteriales</taxon>
        <taxon>Flavobacteriaceae</taxon>
        <taxon>Allomuricauda</taxon>
    </lineage>
</organism>
<evidence type="ECO:0000313" key="2">
    <source>
        <dbReference type="Proteomes" id="UP000664163"/>
    </source>
</evidence>
<protein>
    <recommendedName>
        <fullName evidence="3">TonB-dependent receptor plug domain-containing protein</fullName>
    </recommendedName>
</protein>
<accession>A0ABS3ETD3</accession>
<sequence length="125" mass="13774">MQPVHNTTFEIRILSIALLAGLLLVAPCKVRNSLERSLGLEKSEVSNKLKTTVSVESCASYEAIQLTEGSPTDAQGLVTVLLRGVSIDPFDTTLNSENNFFATQQHKVASVVPLYILYRQFKVYS</sequence>
<proteinExistence type="predicted"/>
<dbReference type="RefSeq" id="WP_207069990.1">
    <property type="nucleotide sequence ID" value="NZ_JAFLND010000001.1"/>
</dbReference>
<name>A0ABS3ETD3_9FLAO</name>
<dbReference type="EMBL" id="JAFLND010000001">
    <property type="protein sequence ID" value="MBO0329510.1"/>
    <property type="molecule type" value="Genomic_DNA"/>
</dbReference>
<dbReference type="Proteomes" id="UP000664163">
    <property type="component" value="Unassembled WGS sequence"/>
</dbReference>
<evidence type="ECO:0000313" key="1">
    <source>
        <dbReference type="EMBL" id="MBO0329510.1"/>
    </source>
</evidence>